<dbReference type="SMART" id="SM00463">
    <property type="entry name" value="SMR"/>
    <property type="match status" value="1"/>
</dbReference>
<accession>A0A366I4C0</accession>
<dbReference type="InterPro" id="IPR036063">
    <property type="entry name" value="Smr_dom_sf"/>
</dbReference>
<evidence type="ECO:0000259" key="1">
    <source>
        <dbReference type="PROSITE" id="PS50828"/>
    </source>
</evidence>
<dbReference type="Proteomes" id="UP000253490">
    <property type="component" value="Unassembled WGS sequence"/>
</dbReference>
<protein>
    <submittedName>
        <fullName evidence="2">Smr domain-containing protein</fullName>
    </submittedName>
</protein>
<gene>
    <name evidence="2" type="ORF">DES36_11284</name>
</gene>
<comment type="caution">
    <text evidence="2">The sequence shown here is derived from an EMBL/GenBank/DDBJ whole genome shotgun (WGS) entry which is preliminary data.</text>
</comment>
<sequence>MDNSLEVDLHGMTVMEARSFLQKVFKNLSINITEVVVIHGNNRGDKLANMVRKDFKHKRIDRKILSLNGGITILRLKMDY</sequence>
<name>A0A366I4C0_9FIRM</name>
<keyword evidence="3" id="KW-1185">Reference proteome</keyword>
<dbReference type="InterPro" id="IPR002625">
    <property type="entry name" value="Smr_dom"/>
</dbReference>
<dbReference type="Gene3D" id="3.30.1370.110">
    <property type="match status" value="1"/>
</dbReference>
<organism evidence="2 3">
    <name type="scientific">Alkalibaculum bacchi</name>
    <dbReference type="NCBI Taxonomy" id="645887"/>
    <lineage>
        <taxon>Bacteria</taxon>
        <taxon>Bacillati</taxon>
        <taxon>Bacillota</taxon>
        <taxon>Clostridia</taxon>
        <taxon>Eubacteriales</taxon>
        <taxon>Eubacteriaceae</taxon>
        <taxon>Alkalibaculum</taxon>
    </lineage>
</organism>
<evidence type="ECO:0000313" key="3">
    <source>
        <dbReference type="Proteomes" id="UP000253490"/>
    </source>
</evidence>
<proteinExistence type="predicted"/>
<feature type="domain" description="Smr" evidence="1">
    <location>
        <begin position="7"/>
        <end position="77"/>
    </location>
</feature>
<dbReference type="PROSITE" id="PS50828">
    <property type="entry name" value="SMR"/>
    <property type="match status" value="1"/>
</dbReference>
<dbReference type="RefSeq" id="WP_113921045.1">
    <property type="nucleotide sequence ID" value="NZ_QNRX01000012.1"/>
</dbReference>
<dbReference type="AlphaFoldDB" id="A0A366I4C0"/>
<dbReference type="EMBL" id="QNRX01000012">
    <property type="protein sequence ID" value="RBP62111.1"/>
    <property type="molecule type" value="Genomic_DNA"/>
</dbReference>
<dbReference type="Pfam" id="PF01713">
    <property type="entry name" value="Smr"/>
    <property type="match status" value="1"/>
</dbReference>
<dbReference type="SUPFAM" id="SSF160443">
    <property type="entry name" value="SMR domain-like"/>
    <property type="match status" value="1"/>
</dbReference>
<reference evidence="2 3" key="1">
    <citation type="submission" date="2018-06" db="EMBL/GenBank/DDBJ databases">
        <title>Genomic Encyclopedia of Type Strains, Phase IV (KMG-IV): sequencing the most valuable type-strain genomes for metagenomic binning, comparative biology and taxonomic classification.</title>
        <authorList>
            <person name="Goeker M."/>
        </authorList>
    </citation>
    <scope>NUCLEOTIDE SEQUENCE [LARGE SCALE GENOMIC DNA]</scope>
    <source>
        <strain evidence="2 3">DSM 22112</strain>
    </source>
</reference>
<dbReference type="OrthoDB" id="9810960at2"/>
<evidence type="ECO:0000313" key="2">
    <source>
        <dbReference type="EMBL" id="RBP62111.1"/>
    </source>
</evidence>